<comment type="caution">
    <text evidence="7">The sequence shown here is derived from an EMBL/GenBank/DDBJ whole genome shotgun (WGS) entry which is preliminary data.</text>
</comment>
<evidence type="ECO:0000256" key="2">
    <source>
        <dbReference type="ARBA" id="ARBA00022692"/>
    </source>
</evidence>
<comment type="subcellular location">
    <subcellularLocation>
        <location evidence="1">Endoplasmic reticulum membrane</location>
        <topology evidence="1">Multi-pass membrane protein</topology>
    </subcellularLocation>
</comment>
<evidence type="ECO:0000256" key="3">
    <source>
        <dbReference type="ARBA" id="ARBA00022824"/>
    </source>
</evidence>
<dbReference type="OrthoDB" id="202672at2759"/>
<evidence type="ECO:0000313" key="8">
    <source>
        <dbReference type="Proteomes" id="UP001147733"/>
    </source>
</evidence>
<dbReference type="InterPro" id="IPR024512">
    <property type="entry name" value="Ser_palmitoyltrfase_ssu-like"/>
</dbReference>
<name>A0A9W9NW97_PENCI</name>
<reference evidence="7" key="2">
    <citation type="journal article" date="2023" name="IMA Fungus">
        <title>Comparative genomic study of the Penicillium genus elucidates a diverse pangenome and 15 lateral gene transfer events.</title>
        <authorList>
            <person name="Petersen C."/>
            <person name="Sorensen T."/>
            <person name="Nielsen M.R."/>
            <person name="Sondergaard T.E."/>
            <person name="Sorensen J.L."/>
            <person name="Fitzpatrick D.A."/>
            <person name="Frisvad J.C."/>
            <person name="Nielsen K.L."/>
        </authorList>
    </citation>
    <scope>NUCLEOTIDE SEQUENCE</scope>
    <source>
        <strain evidence="7">IBT 23319</strain>
    </source>
</reference>
<dbReference type="RefSeq" id="XP_056499721.1">
    <property type="nucleotide sequence ID" value="XM_056646280.1"/>
</dbReference>
<dbReference type="AlphaFoldDB" id="A0A9W9NW97"/>
<evidence type="ECO:0000256" key="1">
    <source>
        <dbReference type="ARBA" id="ARBA00004477"/>
    </source>
</evidence>
<keyword evidence="2 6" id="KW-0812">Transmembrane</keyword>
<evidence type="ECO:0000313" key="7">
    <source>
        <dbReference type="EMBL" id="KAJ5227356.1"/>
    </source>
</evidence>
<protein>
    <submittedName>
        <fullName evidence="7">Uncharacterized protein</fullName>
    </submittedName>
</protein>
<keyword evidence="8" id="KW-1185">Reference proteome</keyword>
<reference evidence="7" key="1">
    <citation type="submission" date="2022-11" db="EMBL/GenBank/DDBJ databases">
        <authorList>
            <person name="Petersen C."/>
        </authorList>
    </citation>
    <scope>NUCLEOTIDE SEQUENCE</scope>
    <source>
        <strain evidence="7">IBT 23319</strain>
    </source>
</reference>
<dbReference type="Proteomes" id="UP001147733">
    <property type="component" value="Unassembled WGS sequence"/>
</dbReference>
<accession>A0A9W9NW97</accession>
<keyword evidence="5 6" id="KW-0472">Membrane</keyword>
<dbReference type="GO" id="GO:0005789">
    <property type="term" value="C:endoplasmic reticulum membrane"/>
    <property type="evidence" value="ECO:0007669"/>
    <property type="project" value="UniProtKB-SubCell"/>
</dbReference>
<dbReference type="GeneID" id="81385447"/>
<dbReference type="Pfam" id="PF11779">
    <property type="entry name" value="SPT_ssu-like"/>
    <property type="match status" value="1"/>
</dbReference>
<evidence type="ECO:0000256" key="6">
    <source>
        <dbReference type="SAM" id="Phobius"/>
    </source>
</evidence>
<keyword evidence="3" id="KW-0256">Endoplasmic reticulum</keyword>
<sequence length="225" mass="25164">MSTMTTTTEMQSFYTHTPTATVTTHMSHKPAAMDELLTKYSSSMTNSSAALCKKSRNPLRRIVDRVRLEYYRYEVTFGLYVMTPSEKCVANTFVLVVLSLLTWALLLCFPSVLFHKLARLVWLVTGHNGQVSTPLGMMDMHGNPLTTTSVAETPPGLVMTRPDLTFSFYGDSSHLVPPNTPDFIPIFALKLYTVYAFRESFAGERNLCGIQIPVLLDSVSASREF</sequence>
<organism evidence="7 8">
    <name type="scientific">Penicillium citrinum</name>
    <dbReference type="NCBI Taxonomy" id="5077"/>
    <lineage>
        <taxon>Eukaryota</taxon>
        <taxon>Fungi</taxon>
        <taxon>Dikarya</taxon>
        <taxon>Ascomycota</taxon>
        <taxon>Pezizomycotina</taxon>
        <taxon>Eurotiomycetes</taxon>
        <taxon>Eurotiomycetidae</taxon>
        <taxon>Eurotiales</taxon>
        <taxon>Aspergillaceae</taxon>
        <taxon>Penicillium</taxon>
    </lineage>
</organism>
<evidence type="ECO:0000256" key="4">
    <source>
        <dbReference type="ARBA" id="ARBA00022989"/>
    </source>
</evidence>
<proteinExistence type="predicted"/>
<keyword evidence="4 6" id="KW-1133">Transmembrane helix</keyword>
<evidence type="ECO:0000256" key="5">
    <source>
        <dbReference type="ARBA" id="ARBA00023136"/>
    </source>
</evidence>
<dbReference type="EMBL" id="JAPQKT010000006">
    <property type="protein sequence ID" value="KAJ5227356.1"/>
    <property type="molecule type" value="Genomic_DNA"/>
</dbReference>
<feature type="transmembrane region" description="Helical" evidence="6">
    <location>
        <begin position="93"/>
        <end position="114"/>
    </location>
</feature>
<gene>
    <name evidence="7" type="ORF">N7469_007362</name>
</gene>